<proteinExistence type="predicted"/>
<dbReference type="Gene3D" id="3.20.20.70">
    <property type="entry name" value="Aldolase class I"/>
    <property type="match status" value="1"/>
</dbReference>
<evidence type="ECO:0000256" key="1">
    <source>
        <dbReference type="ARBA" id="ARBA00023235"/>
    </source>
</evidence>
<dbReference type="Pfam" id="PF00121">
    <property type="entry name" value="TIM"/>
    <property type="match status" value="1"/>
</dbReference>
<gene>
    <name evidence="2" type="ORF">COT03_02255</name>
</gene>
<organism evidence="2 3">
    <name type="scientific">Candidatus Shapirobacteria bacterium CG07_land_8_20_14_0_80_39_18</name>
    <dbReference type="NCBI Taxonomy" id="1974882"/>
    <lineage>
        <taxon>Bacteria</taxon>
        <taxon>Candidatus Shapironibacteriota</taxon>
    </lineage>
</organism>
<dbReference type="AlphaFoldDB" id="A0A2M6YR08"/>
<sequence>HLDFQPQGQFTGWVNLEAIVEAGASGTLLNHSEHQIPPGTIKQILSKIQNTKYKIQNFKAMVCCKTLGQMERLVKLKPDFIGYEISELIGGKVSIVDYNITAIKHALEICGKIPLIIGAGIHKGEDLQKARQLGSAGVLISSAIVLADNPKQKLEEILKLVASAQEV</sequence>
<dbReference type="GO" id="GO:0004807">
    <property type="term" value="F:triose-phosphate isomerase activity"/>
    <property type="evidence" value="ECO:0007669"/>
    <property type="project" value="InterPro"/>
</dbReference>
<accession>A0A2M6YR08</accession>
<dbReference type="InterPro" id="IPR013785">
    <property type="entry name" value="Aldolase_TIM"/>
</dbReference>
<feature type="non-terminal residue" evidence="2">
    <location>
        <position position="1"/>
    </location>
</feature>
<comment type="caution">
    <text evidence="2">The sequence shown here is derived from an EMBL/GenBank/DDBJ whole genome shotgun (WGS) entry which is preliminary data.</text>
</comment>
<evidence type="ECO:0000313" key="3">
    <source>
        <dbReference type="Proteomes" id="UP000229502"/>
    </source>
</evidence>
<dbReference type="PROSITE" id="PS51440">
    <property type="entry name" value="TIM_2"/>
    <property type="match status" value="1"/>
</dbReference>
<dbReference type="InterPro" id="IPR000652">
    <property type="entry name" value="Triosephosphate_isomerase"/>
</dbReference>
<name>A0A2M6YR08_9BACT</name>
<dbReference type="SUPFAM" id="SSF51351">
    <property type="entry name" value="Triosephosphate isomerase (TIM)"/>
    <property type="match status" value="1"/>
</dbReference>
<evidence type="ECO:0000313" key="2">
    <source>
        <dbReference type="EMBL" id="PIU34491.1"/>
    </source>
</evidence>
<keyword evidence="1" id="KW-0413">Isomerase</keyword>
<reference evidence="3" key="1">
    <citation type="submission" date="2017-09" db="EMBL/GenBank/DDBJ databases">
        <title>Depth-based differentiation of microbial function through sediment-hosted aquifers and enrichment of novel symbionts in the deep terrestrial subsurface.</title>
        <authorList>
            <person name="Probst A.J."/>
            <person name="Ladd B."/>
            <person name="Jarett J.K."/>
            <person name="Geller-Mcgrath D.E."/>
            <person name="Sieber C.M.K."/>
            <person name="Emerson J.B."/>
            <person name="Anantharaman K."/>
            <person name="Thomas B.C."/>
            <person name="Malmstrom R."/>
            <person name="Stieglmeier M."/>
            <person name="Klingl A."/>
            <person name="Woyke T."/>
            <person name="Ryan C.M."/>
            <person name="Banfield J.F."/>
        </authorList>
    </citation>
    <scope>NUCLEOTIDE SEQUENCE [LARGE SCALE GENOMIC DNA]</scope>
</reference>
<dbReference type="EMBL" id="PEWZ01000108">
    <property type="protein sequence ID" value="PIU34491.1"/>
    <property type="molecule type" value="Genomic_DNA"/>
</dbReference>
<protein>
    <submittedName>
        <fullName evidence="2">Uncharacterized protein</fullName>
    </submittedName>
</protein>
<dbReference type="InterPro" id="IPR035990">
    <property type="entry name" value="TIM_sf"/>
</dbReference>
<dbReference type="Proteomes" id="UP000229502">
    <property type="component" value="Unassembled WGS sequence"/>
</dbReference>